<dbReference type="Proteomes" id="UP000247702">
    <property type="component" value="Unassembled WGS sequence"/>
</dbReference>
<sequence>MSTVSSSSPSNAHETTLPSNLTSETTVSTNDTISLLSEITSYFVRRDFQSSLIRSFLERKYPRNQWNSYDRKGRPQMFASSYQDIIDMGIDELLSRINLDFGSTQSFYLNPSLDNTIDLIKNIEGFNRLVVYWVDIDKIKGMNYRDLVSEGKDLWKEVVIASRCGQPSVMDNNDYVYGYQLSNPRPILSQWANCNENDEDS</sequence>
<feature type="region of interest" description="Disordered" evidence="1">
    <location>
        <begin position="1"/>
        <end position="24"/>
    </location>
</feature>
<protein>
    <submittedName>
        <fullName evidence="2">Uncharacterized protein</fullName>
    </submittedName>
</protein>
<accession>A0A2Z6S4V1</accession>
<evidence type="ECO:0000256" key="1">
    <source>
        <dbReference type="SAM" id="MobiDB-lite"/>
    </source>
</evidence>
<reference evidence="2 3" key="1">
    <citation type="submission" date="2017-11" db="EMBL/GenBank/DDBJ databases">
        <title>The genome of Rhizophagus clarus HR1 reveals common genetic basis of auxotrophy among arbuscular mycorrhizal fungi.</title>
        <authorList>
            <person name="Kobayashi Y."/>
        </authorList>
    </citation>
    <scope>NUCLEOTIDE SEQUENCE [LARGE SCALE GENOMIC DNA]</scope>
    <source>
        <strain evidence="2 3">HR1</strain>
    </source>
</reference>
<dbReference type="EMBL" id="BEXD01004037">
    <property type="protein sequence ID" value="GBC05885.1"/>
    <property type="molecule type" value="Genomic_DNA"/>
</dbReference>
<name>A0A2Z6S4V1_9GLOM</name>
<keyword evidence="3" id="KW-1185">Reference proteome</keyword>
<organism evidence="2 3">
    <name type="scientific">Rhizophagus clarus</name>
    <dbReference type="NCBI Taxonomy" id="94130"/>
    <lineage>
        <taxon>Eukaryota</taxon>
        <taxon>Fungi</taxon>
        <taxon>Fungi incertae sedis</taxon>
        <taxon>Mucoromycota</taxon>
        <taxon>Glomeromycotina</taxon>
        <taxon>Glomeromycetes</taxon>
        <taxon>Glomerales</taxon>
        <taxon>Glomeraceae</taxon>
        <taxon>Rhizophagus</taxon>
    </lineage>
</organism>
<comment type="caution">
    <text evidence="2">The sequence shown here is derived from an EMBL/GenBank/DDBJ whole genome shotgun (WGS) entry which is preliminary data.</text>
</comment>
<dbReference type="AlphaFoldDB" id="A0A2Z6S4V1"/>
<proteinExistence type="predicted"/>
<evidence type="ECO:0000313" key="2">
    <source>
        <dbReference type="EMBL" id="GBC05885.1"/>
    </source>
</evidence>
<evidence type="ECO:0000313" key="3">
    <source>
        <dbReference type="Proteomes" id="UP000247702"/>
    </source>
</evidence>
<gene>
    <name evidence="2" type="ORF">RclHR1_00650004</name>
</gene>